<dbReference type="InterPro" id="IPR002477">
    <property type="entry name" value="Peptidoglycan-bd-like"/>
</dbReference>
<dbReference type="Gene3D" id="3.40.80.10">
    <property type="entry name" value="Peptidoglycan recognition protein-like"/>
    <property type="match status" value="1"/>
</dbReference>
<dbReference type="InterPro" id="IPR036365">
    <property type="entry name" value="PGBD-like_sf"/>
</dbReference>
<keyword evidence="5" id="KW-0961">Cell wall biogenesis/degradation</keyword>
<dbReference type="GO" id="GO:0019867">
    <property type="term" value="C:outer membrane"/>
    <property type="evidence" value="ECO:0007669"/>
    <property type="project" value="TreeGrafter"/>
</dbReference>
<dbReference type="InterPro" id="IPR036366">
    <property type="entry name" value="PGBDSf"/>
</dbReference>
<dbReference type="FunFam" id="3.40.80.10:FF:000003">
    <property type="entry name" value="N-acetylmuramoyl-L-alanine amidase"/>
    <property type="match status" value="1"/>
</dbReference>
<dbReference type="Gene3D" id="1.10.101.10">
    <property type="entry name" value="PGBD-like superfamily/PGBD"/>
    <property type="match status" value="1"/>
</dbReference>
<evidence type="ECO:0000256" key="2">
    <source>
        <dbReference type="ARBA" id="ARBA00007553"/>
    </source>
</evidence>
<keyword evidence="9" id="KW-1185">Reference proteome</keyword>
<dbReference type="GO" id="GO:0009253">
    <property type="term" value="P:peptidoglycan catabolic process"/>
    <property type="evidence" value="ECO:0007669"/>
    <property type="project" value="InterPro"/>
</dbReference>
<sequence length="317" mass="36652">MHLLRRSLILFICCILGACATKKQSVNQQHVSENYNTRVKFLVVHYTVGDWQSSLDVLTKSYGQVSAHYLIPQEFDGSYKEKELEVYQLVDENLRAWHAGPSQWENKQGINDQSIGIELVNSSTCIYQWQNSTLDHRNDYLCNYHDFSPKQIELLIELSKGILARHPEITPTRVLGHSDIQVDLKSDPGPRFPWHTLYKHGIGAWYDDNTVEKYWRLFTTSQMPSIAEAQCALQTYGYGIKVTTEHDEQSFDHFRAFQLHFRPWLVNGEVDVKTMARLWALLEKYFPESLGVDGELLSECELISPTPEIQEVQQQQG</sequence>
<dbReference type="EC" id="3.5.1.28" evidence="3"/>
<dbReference type="STRING" id="349064.SAMN05660429_01383"/>
<dbReference type="InterPro" id="IPR051206">
    <property type="entry name" value="NAMLAA_amidase_2"/>
</dbReference>
<gene>
    <name evidence="8" type="ORF">SAMN05660429_01383</name>
</gene>
<protein>
    <recommendedName>
        <fullName evidence="3">N-acetylmuramoyl-L-alanine amidase</fullName>
        <ecNumber evidence="3">3.5.1.28</ecNumber>
    </recommendedName>
</protein>
<keyword evidence="4" id="KW-0378">Hydrolase</keyword>
<organism evidence="8 9">
    <name type="scientific">Thalassotalea agarivorans</name>
    <name type="common">Thalassomonas agarivorans</name>
    <dbReference type="NCBI Taxonomy" id="349064"/>
    <lineage>
        <taxon>Bacteria</taxon>
        <taxon>Pseudomonadati</taxon>
        <taxon>Pseudomonadota</taxon>
        <taxon>Gammaproteobacteria</taxon>
        <taxon>Alteromonadales</taxon>
        <taxon>Colwelliaceae</taxon>
        <taxon>Thalassotalea</taxon>
    </lineage>
</organism>
<dbReference type="Pfam" id="PF01471">
    <property type="entry name" value="PG_binding_1"/>
    <property type="match status" value="1"/>
</dbReference>
<evidence type="ECO:0000256" key="4">
    <source>
        <dbReference type="ARBA" id="ARBA00022801"/>
    </source>
</evidence>
<dbReference type="Proteomes" id="UP000199308">
    <property type="component" value="Unassembled WGS sequence"/>
</dbReference>
<keyword evidence="6" id="KW-0732">Signal</keyword>
<accession>A0A1I0CYX2</accession>
<comment type="catalytic activity">
    <reaction evidence="1">
        <text>Hydrolyzes the link between N-acetylmuramoyl residues and L-amino acid residues in certain cell-wall glycopeptides.</text>
        <dbReference type="EC" id="3.5.1.28"/>
    </reaction>
</comment>
<dbReference type="PROSITE" id="PS51257">
    <property type="entry name" value="PROKAR_LIPOPROTEIN"/>
    <property type="match status" value="1"/>
</dbReference>
<dbReference type="GO" id="GO:0009254">
    <property type="term" value="P:peptidoglycan turnover"/>
    <property type="evidence" value="ECO:0007669"/>
    <property type="project" value="TreeGrafter"/>
</dbReference>
<feature type="domain" description="N-acetylmuramoyl-L-alanine amidase" evidence="7">
    <location>
        <begin position="30"/>
        <end position="189"/>
    </location>
</feature>
<comment type="similarity">
    <text evidence="2">Belongs to the N-acetylmuramoyl-L-alanine amidase 2 family.</text>
</comment>
<evidence type="ECO:0000313" key="8">
    <source>
        <dbReference type="EMBL" id="SET24991.1"/>
    </source>
</evidence>
<feature type="chain" id="PRO_5011434981" description="N-acetylmuramoyl-L-alanine amidase" evidence="6">
    <location>
        <begin position="21"/>
        <end position="317"/>
    </location>
</feature>
<evidence type="ECO:0000259" key="7">
    <source>
        <dbReference type="SMART" id="SM00644"/>
    </source>
</evidence>
<evidence type="ECO:0000256" key="1">
    <source>
        <dbReference type="ARBA" id="ARBA00001561"/>
    </source>
</evidence>
<proteinExistence type="inferred from homology"/>
<dbReference type="Pfam" id="PF01510">
    <property type="entry name" value="Amidase_2"/>
    <property type="match status" value="1"/>
</dbReference>
<dbReference type="GO" id="GO:0071555">
    <property type="term" value="P:cell wall organization"/>
    <property type="evidence" value="ECO:0007669"/>
    <property type="project" value="UniProtKB-KW"/>
</dbReference>
<dbReference type="InterPro" id="IPR002502">
    <property type="entry name" value="Amidase_domain"/>
</dbReference>
<evidence type="ECO:0000256" key="3">
    <source>
        <dbReference type="ARBA" id="ARBA00011901"/>
    </source>
</evidence>
<name>A0A1I0CYX2_THASX</name>
<dbReference type="CDD" id="cd06583">
    <property type="entry name" value="PGRP"/>
    <property type="match status" value="1"/>
</dbReference>
<dbReference type="SUPFAM" id="SSF55846">
    <property type="entry name" value="N-acetylmuramoyl-L-alanine amidase-like"/>
    <property type="match status" value="1"/>
</dbReference>
<feature type="signal peptide" evidence="6">
    <location>
        <begin position="1"/>
        <end position="20"/>
    </location>
</feature>
<dbReference type="PANTHER" id="PTHR30417:SF1">
    <property type="entry name" value="N-ACETYLMURAMOYL-L-ALANINE AMIDASE AMID"/>
    <property type="match status" value="1"/>
</dbReference>
<dbReference type="GO" id="GO:0008745">
    <property type="term" value="F:N-acetylmuramoyl-L-alanine amidase activity"/>
    <property type="evidence" value="ECO:0007669"/>
    <property type="project" value="UniProtKB-EC"/>
</dbReference>
<dbReference type="PANTHER" id="PTHR30417">
    <property type="entry name" value="N-ACETYLMURAMOYL-L-ALANINE AMIDASE AMID"/>
    <property type="match status" value="1"/>
</dbReference>
<reference evidence="8 9" key="1">
    <citation type="submission" date="2016-10" db="EMBL/GenBank/DDBJ databases">
        <authorList>
            <person name="de Groot N.N."/>
        </authorList>
    </citation>
    <scope>NUCLEOTIDE SEQUENCE [LARGE SCALE GENOMIC DNA]</scope>
    <source>
        <strain evidence="8 9">DSM 19706</strain>
    </source>
</reference>
<dbReference type="SMART" id="SM00644">
    <property type="entry name" value="Ami_2"/>
    <property type="match status" value="1"/>
</dbReference>
<dbReference type="SUPFAM" id="SSF47090">
    <property type="entry name" value="PGBD-like"/>
    <property type="match status" value="1"/>
</dbReference>
<dbReference type="AlphaFoldDB" id="A0A1I0CYX2"/>
<dbReference type="OrthoDB" id="9794842at2"/>
<evidence type="ECO:0000256" key="5">
    <source>
        <dbReference type="ARBA" id="ARBA00023316"/>
    </source>
</evidence>
<dbReference type="EMBL" id="FOHK01000005">
    <property type="protein sequence ID" value="SET24991.1"/>
    <property type="molecule type" value="Genomic_DNA"/>
</dbReference>
<evidence type="ECO:0000256" key="6">
    <source>
        <dbReference type="SAM" id="SignalP"/>
    </source>
</evidence>
<evidence type="ECO:0000313" key="9">
    <source>
        <dbReference type="Proteomes" id="UP000199308"/>
    </source>
</evidence>
<dbReference type="InterPro" id="IPR036505">
    <property type="entry name" value="Amidase/PGRP_sf"/>
</dbReference>